<reference evidence="6" key="2">
    <citation type="submission" date="2021-04" db="EMBL/GenBank/DDBJ databases">
        <title>Taxonomy of Flavobacteriaceae bacterium ZY171143.</title>
        <authorList>
            <person name="Li F."/>
        </authorList>
    </citation>
    <scope>NUCLEOTIDE SEQUENCE [LARGE SCALE GENOMIC DNA]</scope>
    <source>
        <strain evidence="6">ZY171143</strain>
    </source>
</reference>
<reference evidence="5 6" key="1">
    <citation type="journal article" date="2021" name="Int. J. Syst. Evol. Microbiol.">
        <title>Faecalibacter bovis sp. nov., isolated from cow faeces.</title>
        <authorList>
            <person name="Li F."/>
            <person name="Zhao W."/>
            <person name="Hong Q."/>
            <person name="Shao Q."/>
            <person name="Song J."/>
            <person name="Yang S."/>
        </authorList>
    </citation>
    <scope>NUCLEOTIDE SEQUENCE [LARGE SCALE GENOMIC DNA]</scope>
    <source>
        <strain evidence="5 6">ZY171143</strain>
    </source>
</reference>
<dbReference type="Gene3D" id="3.40.50.300">
    <property type="entry name" value="P-loop containing nucleotide triphosphate hydrolases"/>
    <property type="match status" value="1"/>
</dbReference>
<name>A0ABX7XAJ5_9FLAO</name>
<proteinExistence type="predicted"/>
<dbReference type="PANTHER" id="PTHR42734">
    <property type="entry name" value="METAL TRANSPORT SYSTEM ATP-BINDING PROTEIN TM_0124-RELATED"/>
    <property type="match status" value="1"/>
</dbReference>
<dbReference type="Proteomes" id="UP000672011">
    <property type="component" value="Chromosome"/>
</dbReference>
<dbReference type="RefSeq" id="WP_230475437.1">
    <property type="nucleotide sequence ID" value="NZ_CP072842.1"/>
</dbReference>
<accession>A0ABX7XAJ5</accession>
<dbReference type="PROSITE" id="PS50893">
    <property type="entry name" value="ABC_TRANSPORTER_2"/>
    <property type="match status" value="1"/>
</dbReference>
<evidence type="ECO:0000313" key="5">
    <source>
        <dbReference type="EMBL" id="QTV04817.1"/>
    </source>
</evidence>
<evidence type="ECO:0000256" key="3">
    <source>
        <dbReference type="ARBA" id="ARBA00022840"/>
    </source>
</evidence>
<dbReference type="InterPro" id="IPR003439">
    <property type="entry name" value="ABC_transporter-like_ATP-bd"/>
</dbReference>
<dbReference type="SUPFAM" id="SSF52540">
    <property type="entry name" value="P-loop containing nucleoside triphosphate hydrolases"/>
    <property type="match status" value="1"/>
</dbReference>
<dbReference type="CDD" id="cd03214">
    <property type="entry name" value="ABC_Iron-Siderophores_B12_Hemin"/>
    <property type="match status" value="1"/>
</dbReference>
<keyword evidence="2" id="KW-0547">Nucleotide-binding</keyword>
<evidence type="ECO:0000313" key="6">
    <source>
        <dbReference type="Proteomes" id="UP000672011"/>
    </source>
</evidence>
<evidence type="ECO:0000259" key="4">
    <source>
        <dbReference type="PROSITE" id="PS50893"/>
    </source>
</evidence>
<gene>
    <name evidence="5" type="ORF">J9309_08395</name>
</gene>
<evidence type="ECO:0000256" key="2">
    <source>
        <dbReference type="ARBA" id="ARBA00022741"/>
    </source>
</evidence>
<keyword evidence="1" id="KW-0813">Transport</keyword>
<evidence type="ECO:0000256" key="1">
    <source>
        <dbReference type="ARBA" id="ARBA00022448"/>
    </source>
</evidence>
<keyword evidence="3 5" id="KW-0067">ATP-binding</keyword>
<dbReference type="GO" id="GO:0005524">
    <property type="term" value="F:ATP binding"/>
    <property type="evidence" value="ECO:0007669"/>
    <property type="project" value="UniProtKB-KW"/>
</dbReference>
<dbReference type="InterPro" id="IPR003593">
    <property type="entry name" value="AAA+_ATPase"/>
</dbReference>
<dbReference type="InterPro" id="IPR050153">
    <property type="entry name" value="Metal_Ion_Import_ABC"/>
</dbReference>
<dbReference type="SMART" id="SM00382">
    <property type="entry name" value="AAA"/>
    <property type="match status" value="1"/>
</dbReference>
<protein>
    <submittedName>
        <fullName evidence="5">ABC transporter ATP-binding protein</fullName>
    </submittedName>
</protein>
<dbReference type="Pfam" id="PF00005">
    <property type="entry name" value="ABC_tran"/>
    <property type="match status" value="1"/>
</dbReference>
<organism evidence="5 6">
    <name type="scientific">Faecalibacter bovis</name>
    <dbReference type="NCBI Taxonomy" id="2898187"/>
    <lineage>
        <taxon>Bacteria</taxon>
        <taxon>Pseudomonadati</taxon>
        <taxon>Bacteroidota</taxon>
        <taxon>Flavobacteriia</taxon>
        <taxon>Flavobacteriales</taxon>
        <taxon>Weeksellaceae</taxon>
        <taxon>Faecalibacter</taxon>
    </lineage>
</organism>
<dbReference type="EMBL" id="CP072842">
    <property type="protein sequence ID" value="QTV04817.1"/>
    <property type="molecule type" value="Genomic_DNA"/>
</dbReference>
<keyword evidence="6" id="KW-1185">Reference proteome</keyword>
<feature type="domain" description="ABC transporter" evidence="4">
    <location>
        <begin position="5"/>
        <end position="241"/>
    </location>
</feature>
<sequence>MESIIKLDALTIGYRKTSLIKNISTSVSKNELIVILGKNGVGKSTLIETILGFISPINGSIYFKDQLQSELNASEIAKEVAVVFPKLNVIPNISIFETVASARITHHQVLKKYSENEISFINEMLNLVGILNLKDKFLTEISEGQLQLVMIARALCQDTSLIILDEPTANLDLENQFKIYELINNLKTKTNKSFVMITHDAQLALNYADKIWWIENQYLFDGIPEEIAYEHSIIEKLSGNYLKYNLISDSYQNIRNSEKRIHVKGNSEFSYWLKRALIRKGFQIDENASKFMEVTENCIIFDEQKFNSISSLLNYLEHEKYNNNRSK</sequence>
<dbReference type="InterPro" id="IPR027417">
    <property type="entry name" value="P-loop_NTPase"/>
</dbReference>